<feature type="compositionally biased region" description="Polar residues" evidence="6">
    <location>
        <begin position="1"/>
        <end position="30"/>
    </location>
</feature>
<keyword evidence="3 7" id="KW-0812">Transmembrane</keyword>
<accession>A0A433QRG6</accession>
<dbReference type="InterPro" id="IPR044089">
    <property type="entry name" value="Alr1-like"/>
</dbReference>
<evidence type="ECO:0000256" key="7">
    <source>
        <dbReference type="SAM" id="Phobius"/>
    </source>
</evidence>
<name>A0A433QRG6_9FUNG</name>
<dbReference type="InterPro" id="IPR045861">
    <property type="entry name" value="CorA_cytoplasmic_dom"/>
</dbReference>
<dbReference type="SUPFAM" id="SSF144083">
    <property type="entry name" value="Magnesium transport protein CorA, transmembrane region"/>
    <property type="match status" value="1"/>
</dbReference>
<evidence type="ECO:0000256" key="1">
    <source>
        <dbReference type="ARBA" id="ARBA00004141"/>
    </source>
</evidence>
<dbReference type="PANTHER" id="PTHR21535:SF51">
    <property type="entry name" value="MANGANESE RESISTANCE PROTEIN MNR2"/>
    <property type="match status" value="1"/>
</dbReference>
<evidence type="ECO:0000256" key="4">
    <source>
        <dbReference type="ARBA" id="ARBA00022989"/>
    </source>
</evidence>
<dbReference type="GO" id="GO:0010961">
    <property type="term" value="P:intracellular magnesium ion homeostasis"/>
    <property type="evidence" value="ECO:0007669"/>
    <property type="project" value="TreeGrafter"/>
</dbReference>
<dbReference type="CDD" id="cd12829">
    <property type="entry name" value="Alr1p-like"/>
    <property type="match status" value="1"/>
</dbReference>
<comment type="similarity">
    <text evidence="2">Belongs to the CorA metal ion transporter (MIT) (TC 1.A.35) family.</text>
</comment>
<keyword evidence="9" id="KW-1185">Reference proteome</keyword>
<proteinExistence type="inferred from homology"/>
<dbReference type="GO" id="GO:0015095">
    <property type="term" value="F:magnesium ion transmembrane transporter activity"/>
    <property type="evidence" value="ECO:0007669"/>
    <property type="project" value="InterPro"/>
</dbReference>
<comment type="subcellular location">
    <subcellularLocation>
        <location evidence="1">Membrane</location>
        <topology evidence="1">Multi-pass membrane protein</topology>
    </subcellularLocation>
</comment>
<organism evidence="8 9">
    <name type="scientific">Jimgerdemannia flammicorona</name>
    <dbReference type="NCBI Taxonomy" id="994334"/>
    <lineage>
        <taxon>Eukaryota</taxon>
        <taxon>Fungi</taxon>
        <taxon>Fungi incertae sedis</taxon>
        <taxon>Mucoromycota</taxon>
        <taxon>Mucoromycotina</taxon>
        <taxon>Endogonomycetes</taxon>
        <taxon>Endogonales</taxon>
        <taxon>Endogonaceae</taxon>
        <taxon>Jimgerdemannia</taxon>
    </lineage>
</organism>
<evidence type="ECO:0000313" key="9">
    <source>
        <dbReference type="Proteomes" id="UP000274822"/>
    </source>
</evidence>
<feature type="transmembrane region" description="Helical" evidence="7">
    <location>
        <begin position="487"/>
        <end position="508"/>
    </location>
</feature>
<dbReference type="Gene3D" id="3.30.460.20">
    <property type="entry name" value="CorA soluble domain-like"/>
    <property type="match status" value="1"/>
</dbReference>
<dbReference type="Pfam" id="PF01544">
    <property type="entry name" value="CorA"/>
    <property type="match status" value="2"/>
</dbReference>
<dbReference type="AlphaFoldDB" id="A0A433QRG6"/>
<dbReference type="Proteomes" id="UP000274822">
    <property type="component" value="Unassembled WGS sequence"/>
</dbReference>
<keyword evidence="4 7" id="KW-1133">Transmembrane helix</keyword>
<dbReference type="EMBL" id="RBNJ01002110">
    <property type="protein sequence ID" value="RUS32376.1"/>
    <property type="molecule type" value="Genomic_DNA"/>
</dbReference>
<reference evidence="8 9" key="1">
    <citation type="journal article" date="2018" name="New Phytol.">
        <title>Phylogenomics of Endogonaceae and evolution of mycorrhizas within Mucoromycota.</title>
        <authorList>
            <person name="Chang Y."/>
            <person name="Desiro A."/>
            <person name="Na H."/>
            <person name="Sandor L."/>
            <person name="Lipzen A."/>
            <person name="Clum A."/>
            <person name="Barry K."/>
            <person name="Grigoriev I.V."/>
            <person name="Martin F.M."/>
            <person name="Stajich J.E."/>
            <person name="Smith M.E."/>
            <person name="Bonito G."/>
            <person name="Spatafora J.W."/>
        </authorList>
    </citation>
    <scope>NUCLEOTIDE SEQUENCE [LARGE SCALE GENOMIC DNA]</scope>
    <source>
        <strain evidence="8 9">AD002</strain>
    </source>
</reference>
<dbReference type="SUPFAM" id="SSF143865">
    <property type="entry name" value="CorA soluble domain-like"/>
    <property type="match status" value="1"/>
</dbReference>
<feature type="transmembrane region" description="Helical" evidence="7">
    <location>
        <begin position="456"/>
        <end position="475"/>
    </location>
</feature>
<dbReference type="Gene3D" id="1.20.58.340">
    <property type="entry name" value="Magnesium transport protein CorA, transmembrane region"/>
    <property type="match status" value="2"/>
</dbReference>
<evidence type="ECO:0008006" key="10">
    <source>
        <dbReference type="Google" id="ProtNLM"/>
    </source>
</evidence>
<dbReference type="InterPro" id="IPR002523">
    <property type="entry name" value="MgTranspt_CorA/ZnTranspt_ZntB"/>
</dbReference>
<evidence type="ECO:0000313" key="8">
    <source>
        <dbReference type="EMBL" id="RUS32376.1"/>
    </source>
</evidence>
<gene>
    <name evidence="8" type="ORF">BC938DRAFT_475578</name>
</gene>
<feature type="region of interest" description="Disordered" evidence="6">
    <location>
        <begin position="1"/>
        <end position="48"/>
    </location>
</feature>
<dbReference type="GO" id="GO:0016020">
    <property type="term" value="C:membrane"/>
    <property type="evidence" value="ECO:0007669"/>
    <property type="project" value="UniProtKB-SubCell"/>
</dbReference>
<sequence>MSTNTRRQPNRSSSSRTARYQGLTIQITRDNSPDPEFCSSPHPLDDVDETIPNLELRRGSKAKEDVCFPLIHADETGNQREGDVNFDVLNKYAEREFGYADSDDSDAEQVGDPEKTVAVRRKQSFYGDYTKSLIDETTERFTFYSVATGTIRARTLNEITFEGRPLSDLLREGVYWIDVLAPTDAEMRMMSKVCAAVCQNVIDEVLVFRIHPLTAEDIQMQETREKCEIFGSYMFVCFRSFDQDQESSEYMRPLSFYNIVLKNGILTFHFKRAPHPHKVRKRLQQLKDFITVTPDWINYAVIDDITDSFAPHIQQIELEADSIDDLVLLLKESEQSDMLRRIGHCRKKVMLLLRLLSTKADVVRGLMKRFEDRVKETAAEVAGGMAGGGVGAMINKGMHHNIALYLGDIQDHIITMVQNLNGYDKILARSHSSYLAQVSVELTQTSAVTNNAIGRLSVFATIVAPMTLVAGLGGMNVKVPGRDQNDLVWFFWIVASMVLWGIVAFAMAKRHGLM</sequence>
<protein>
    <recommendedName>
        <fullName evidence="10">Cora-domain-containing protein</fullName>
    </recommendedName>
</protein>
<evidence type="ECO:0000256" key="5">
    <source>
        <dbReference type="ARBA" id="ARBA00023136"/>
    </source>
</evidence>
<evidence type="ECO:0000256" key="2">
    <source>
        <dbReference type="ARBA" id="ARBA00009765"/>
    </source>
</evidence>
<comment type="caution">
    <text evidence="8">The sequence shown here is derived from an EMBL/GenBank/DDBJ whole genome shotgun (WGS) entry which is preliminary data.</text>
</comment>
<evidence type="ECO:0000256" key="6">
    <source>
        <dbReference type="SAM" id="MobiDB-lite"/>
    </source>
</evidence>
<dbReference type="PANTHER" id="PTHR21535">
    <property type="entry name" value="MAGNESIUM AND COBALT TRANSPORT PROTEIN/MITOCHONDRIAL IMPORT INNER MEMBRANE TRANSLOCASE SUBUNIT TIM8"/>
    <property type="match status" value="1"/>
</dbReference>
<evidence type="ECO:0000256" key="3">
    <source>
        <dbReference type="ARBA" id="ARBA00022692"/>
    </source>
</evidence>
<dbReference type="InterPro" id="IPR045863">
    <property type="entry name" value="CorA_TM1_TM2"/>
</dbReference>
<keyword evidence="5 7" id="KW-0472">Membrane</keyword>